<evidence type="ECO:0000313" key="2">
    <source>
        <dbReference type="EMBL" id="CAG6504622.1"/>
    </source>
</evidence>
<proteinExistence type="predicted"/>
<accession>A0A8D8D7M0</accession>
<feature type="compositionally biased region" description="Low complexity" evidence="1">
    <location>
        <begin position="1"/>
        <end position="22"/>
    </location>
</feature>
<sequence>MLSPSGSARLISSGSSSSSFPSKACPLPPSSIENSRSWCRIEAFSRARFFWNSSSTRRIASSSLNRMASLISASRDSFSATRRFSICRIVLWKVNRWFFRLEIFTGNFSISPPPPFSSGTGSCMFSLLSRRRSAPYPERD</sequence>
<dbReference type="EMBL" id="HBUE01130239">
    <property type="protein sequence ID" value="CAG6496079.1"/>
    <property type="molecule type" value="Transcribed_RNA"/>
</dbReference>
<dbReference type="EMBL" id="HBUE01254772">
    <property type="protein sequence ID" value="CAG6555898.1"/>
    <property type="molecule type" value="Transcribed_RNA"/>
</dbReference>
<dbReference type="AlphaFoldDB" id="A0A8D8D7M0"/>
<feature type="region of interest" description="Disordered" evidence="1">
    <location>
        <begin position="1"/>
        <end position="31"/>
    </location>
</feature>
<reference evidence="2" key="1">
    <citation type="submission" date="2021-05" db="EMBL/GenBank/DDBJ databases">
        <authorList>
            <person name="Alioto T."/>
            <person name="Alioto T."/>
            <person name="Gomez Garrido J."/>
        </authorList>
    </citation>
    <scope>NUCLEOTIDE SEQUENCE</scope>
</reference>
<protein>
    <submittedName>
        <fullName evidence="2">(northern house mosquito) hypothetical protein</fullName>
    </submittedName>
</protein>
<name>A0A8D8D7M0_CULPI</name>
<evidence type="ECO:0000256" key="1">
    <source>
        <dbReference type="SAM" id="MobiDB-lite"/>
    </source>
</evidence>
<organism evidence="2">
    <name type="scientific">Culex pipiens</name>
    <name type="common">House mosquito</name>
    <dbReference type="NCBI Taxonomy" id="7175"/>
    <lineage>
        <taxon>Eukaryota</taxon>
        <taxon>Metazoa</taxon>
        <taxon>Ecdysozoa</taxon>
        <taxon>Arthropoda</taxon>
        <taxon>Hexapoda</taxon>
        <taxon>Insecta</taxon>
        <taxon>Pterygota</taxon>
        <taxon>Neoptera</taxon>
        <taxon>Endopterygota</taxon>
        <taxon>Diptera</taxon>
        <taxon>Nematocera</taxon>
        <taxon>Culicoidea</taxon>
        <taxon>Culicidae</taxon>
        <taxon>Culicinae</taxon>
        <taxon>Culicini</taxon>
        <taxon>Culex</taxon>
        <taxon>Culex</taxon>
    </lineage>
</organism>
<dbReference type="EMBL" id="HBUE01149796">
    <property type="protein sequence ID" value="CAG6504622.1"/>
    <property type="molecule type" value="Transcribed_RNA"/>
</dbReference>